<dbReference type="Proteomes" id="UP000001431">
    <property type="component" value="Chromosome"/>
</dbReference>
<keyword evidence="3" id="KW-1185">Reference proteome</keyword>
<dbReference type="KEGG" id="pcl:Pcal_0101"/>
<evidence type="ECO:0000313" key="3">
    <source>
        <dbReference type="Proteomes" id="UP000001431"/>
    </source>
</evidence>
<name>A3MSC3_PYRCJ</name>
<accession>A3MSC3</accession>
<dbReference type="AlphaFoldDB" id="A3MSC3"/>
<organism evidence="2 3">
    <name type="scientific">Pyrobaculum calidifontis (strain DSM 21063 / JCM 11548 / VA1)</name>
    <dbReference type="NCBI Taxonomy" id="410359"/>
    <lineage>
        <taxon>Archaea</taxon>
        <taxon>Thermoproteota</taxon>
        <taxon>Thermoprotei</taxon>
        <taxon>Thermoproteales</taxon>
        <taxon>Thermoproteaceae</taxon>
        <taxon>Pyrobaculum</taxon>
    </lineage>
</organism>
<reference evidence="2" key="1">
    <citation type="submission" date="2007-02" db="EMBL/GenBank/DDBJ databases">
        <title>Complete sequence of Pyrobaculum calidifontis JCM 11548.</title>
        <authorList>
            <consortium name="US DOE Joint Genome Institute"/>
            <person name="Copeland A."/>
            <person name="Lucas S."/>
            <person name="Lapidus A."/>
            <person name="Barry K."/>
            <person name="Glavina del Rio T."/>
            <person name="Dalin E."/>
            <person name="Tice H."/>
            <person name="Pitluck S."/>
            <person name="Chain P."/>
            <person name="Malfatti S."/>
            <person name="Shin M."/>
            <person name="Vergez L."/>
            <person name="Schmutz J."/>
            <person name="Larimer F."/>
            <person name="Land M."/>
            <person name="Hauser L."/>
            <person name="Kyrpides N."/>
            <person name="Mikhailova N."/>
            <person name="Cozen A.E."/>
            <person name="Fitz-Gibbon S.T."/>
            <person name="House C.H."/>
            <person name="Saltikov C."/>
            <person name="Lowe T.M."/>
            <person name="Richardson P."/>
        </authorList>
    </citation>
    <scope>NUCLEOTIDE SEQUENCE [LARGE SCALE GENOMIC DNA]</scope>
    <source>
        <strain evidence="2">JCM 11548</strain>
    </source>
</reference>
<gene>
    <name evidence="2" type="ordered locus">Pcal_0101</name>
</gene>
<feature type="compositionally biased region" description="Basic and acidic residues" evidence="1">
    <location>
        <begin position="67"/>
        <end position="76"/>
    </location>
</feature>
<protein>
    <submittedName>
        <fullName evidence="2">Uncharacterized protein</fullName>
    </submittedName>
</protein>
<evidence type="ECO:0000313" key="2">
    <source>
        <dbReference type="EMBL" id="ABO07540.1"/>
    </source>
</evidence>
<proteinExistence type="predicted"/>
<sequence>MVQALSVERPYTRRTRRRELRLSQGDILDRQAPTPLLCGGATRRDHRQIPRTRPPILKNASQTLQTPHRDDTKAKEAGISAQPPPRRL</sequence>
<feature type="region of interest" description="Disordered" evidence="1">
    <location>
        <begin position="1"/>
        <end position="88"/>
    </location>
</feature>
<evidence type="ECO:0000256" key="1">
    <source>
        <dbReference type="SAM" id="MobiDB-lite"/>
    </source>
</evidence>
<dbReference type="HOGENOM" id="CLU_2461887_0_0_2"/>
<dbReference type="EMBL" id="CP000561">
    <property type="protein sequence ID" value="ABO07540.1"/>
    <property type="molecule type" value="Genomic_DNA"/>
</dbReference>